<feature type="chain" id="PRO_5040252611" evidence="1">
    <location>
        <begin position="25"/>
        <end position="117"/>
    </location>
</feature>
<keyword evidence="1" id="KW-0732">Signal</keyword>
<dbReference type="InterPro" id="IPR021333">
    <property type="entry name" value="DUF2946"/>
</dbReference>
<organism evidence="2 3">
    <name type="scientific">Leisingera caerulea</name>
    <name type="common">Phaeobacter caeruleus</name>
    <dbReference type="NCBI Taxonomy" id="506591"/>
    <lineage>
        <taxon>Bacteria</taxon>
        <taxon>Pseudomonadati</taxon>
        <taxon>Pseudomonadota</taxon>
        <taxon>Alphaproteobacteria</taxon>
        <taxon>Rhodobacterales</taxon>
        <taxon>Roseobacteraceae</taxon>
        <taxon>Leisingera</taxon>
    </lineage>
</organism>
<dbReference type="EMBL" id="CP081070">
    <property type="protein sequence ID" value="UWQ54905.1"/>
    <property type="molecule type" value="Genomic_DNA"/>
</dbReference>
<dbReference type="Proteomes" id="UP001058713">
    <property type="component" value="Chromosome"/>
</dbReference>
<evidence type="ECO:0000256" key="1">
    <source>
        <dbReference type="SAM" id="SignalP"/>
    </source>
</evidence>
<dbReference type="Pfam" id="PF11162">
    <property type="entry name" value="DUF2946"/>
    <property type="match status" value="1"/>
</dbReference>
<reference evidence="2" key="1">
    <citation type="submission" date="2021-08" db="EMBL/GenBank/DDBJ databases">
        <authorList>
            <person name="Nwanade C."/>
            <person name="Wang M."/>
            <person name="Masoudi A."/>
            <person name="Yu Z."/>
            <person name="Liu J."/>
        </authorList>
    </citation>
    <scope>NUCLEOTIDE SEQUENCE</scope>
    <source>
        <strain evidence="2">S122</strain>
    </source>
</reference>
<evidence type="ECO:0000313" key="3">
    <source>
        <dbReference type="Proteomes" id="UP001058713"/>
    </source>
</evidence>
<feature type="signal peptide" evidence="1">
    <location>
        <begin position="1"/>
        <end position="24"/>
    </location>
</feature>
<dbReference type="AlphaFoldDB" id="A0A9Q9LXI9"/>
<accession>A0A9Q9LXI9</accession>
<protein>
    <submittedName>
        <fullName evidence="2">Uncharacterized protein</fullName>
    </submittedName>
</protein>
<evidence type="ECO:0000313" key="2">
    <source>
        <dbReference type="EMBL" id="UWQ54905.1"/>
    </source>
</evidence>
<sequence length="117" mass="12250">MMTRLLRICLGLFLALTVALTAHSAAARQGERDAAGRMVICTGTGPVTIYVDSEGQPVKPPHHCPDCVMHVLDAVMQPAGLMPPVEVCGTVTAGRQAVPASVRQILRATARAPPTIA</sequence>
<name>A0A9Q9LXI9_LEICA</name>
<dbReference type="KEGG" id="lcae:K3721_05065"/>
<proteinExistence type="predicted"/>
<gene>
    <name evidence="2" type="ORF">K3721_05065</name>
</gene>